<protein>
    <submittedName>
        <fullName evidence="5">Fe(3+) ABC transporter substrate-binding protein</fullName>
    </submittedName>
</protein>
<keyword evidence="3" id="KW-0479">Metal-binding</keyword>
<dbReference type="Gene3D" id="3.40.190.10">
    <property type="entry name" value="Periplasmic binding protein-like II"/>
    <property type="match status" value="2"/>
</dbReference>
<dbReference type="RefSeq" id="WP_182168779.1">
    <property type="nucleotide sequence ID" value="NZ_JACFXU010000013.1"/>
</dbReference>
<comment type="similarity">
    <text evidence="1">Belongs to the bacterial solute-binding protein 1 family.</text>
</comment>
<dbReference type="PANTHER" id="PTHR30006">
    <property type="entry name" value="THIAMINE-BINDING PERIPLASMIC PROTEIN-RELATED"/>
    <property type="match status" value="1"/>
</dbReference>
<evidence type="ECO:0000256" key="4">
    <source>
        <dbReference type="SAM" id="SignalP"/>
    </source>
</evidence>
<dbReference type="InterPro" id="IPR026045">
    <property type="entry name" value="Ferric-bd"/>
</dbReference>
<comment type="caution">
    <text evidence="5">The sequence shown here is derived from an EMBL/GenBank/DDBJ whole genome shotgun (WGS) entry which is preliminary data.</text>
</comment>
<keyword evidence="3" id="KW-0408">Iron</keyword>
<dbReference type="PIRSF" id="PIRSF002825">
    <property type="entry name" value="CfbpA"/>
    <property type="match status" value="1"/>
</dbReference>
<dbReference type="AlphaFoldDB" id="A0A7W2TTZ7"/>
<reference evidence="5 6" key="1">
    <citation type="submission" date="2020-07" db="EMBL/GenBank/DDBJ databases">
        <title>Halieaceae bacterium, F7430, whole genome shotgun sequencing project.</title>
        <authorList>
            <person name="Jiang S."/>
            <person name="Liu Z.W."/>
            <person name="Du Z.J."/>
        </authorList>
    </citation>
    <scope>NUCLEOTIDE SEQUENCE [LARGE SCALE GENOMIC DNA]</scope>
    <source>
        <strain evidence="5 6">F7430</strain>
    </source>
</reference>
<sequence>MRFNYQTAGRLASVLLAVFASLALFTPSSYAKTVNVYSARQEALIKPMLDKFSEETGIHVNLITGGGDALLTRLRTEGRNSPADVLLTVDAGRLYRAKEAGVLQAVQSEYLEQAIPAHLRDSEGYWFGLSVRARVIAYASDRVKAEQLSTYEALAEPQWRKRLCVRSSNNIYNQSMVASMLSTQGKEATEHWLKGLLANFARPPQGGDRDQIKAVAAGQCDLALVNSYYYGAMLELGSPEEQAAAQKVALFFPNQDDRGTHINISGAGVTKAAKHVAEATALIEFLARPEAQQWYAETNYEYPASKDIEASSLLKSWGDFKADSVDVTELGRLNPQAVMAMDRAKWK</sequence>
<dbReference type="Pfam" id="PF13416">
    <property type="entry name" value="SBP_bac_8"/>
    <property type="match status" value="1"/>
</dbReference>
<feature type="signal peptide" evidence="4">
    <location>
        <begin position="1"/>
        <end position="31"/>
    </location>
</feature>
<dbReference type="EMBL" id="JACFXU010000013">
    <property type="protein sequence ID" value="MBA6411939.1"/>
    <property type="molecule type" value="Genomic_DNA"/>
</dbReference>
<keyword evidence="2 4" id="KW-0732">Signal</keyword>
<keyword evidence="6" id="KW-1185">Reference proteome</keyword>
<gene>
    <name evidence="5" type="ORF">H2508_02290</name>
</gene>
<dbReference type="Proteomes" id="UP000539350">
    <property type="component" value="Unassembled WGS sequence"/>
</dbReference>
<feature type="binding site" evidence="3">
    <location>
        <position position="229"/>
    </location>
    <ligand>
        <name>Fe cation</name>
        <dbReference type="ChEBI" id="CHEBI:24875"/>
    </ligand>
</feature>
<dbReference type="GO" id="GO:0046872">
    <property type="term" value="F:metal ion binding"/>
    <property type="evidence" value="ECO:0007669"/>
    <property type="project" value="UniProtKB-KW"/>
</dbReference>
<dbReference type="CDD" id="cd13542">
    <property type="entry name" value="PBP2_FutA1_ilke"/>
    <property type="match status" value="1"/>
</dbReference>
<dbReference type="SUPFAM" id="SSF53850">
    <property type="entry name" value="Periplasmic binding protein-like II"/>
    <property type="match status" value="1"/>
</dbReference>
<name>A0A7W2TTZ7_9GAMM</name>
<evidence type="ECO:0000256" key="2">
    <source>
        <dbReference type="ARBA" id="ARBA00022729"/>
    </source>
</evidence>
<evidence type="ECO:0000313" key="5">
    <source>
        <dbReference type="EMBL" id="MBA6411939.1"/>
    </source>
</evidence>
<evidence type="ECO:0000256" key="1">
    <source>
        <dbReference type="ARBA" id="ARBA00008520"/>
    </source>
</evidence>
<evidence type="ECO:0000313" key="6">
    <source>
        <dbReference type="Proteomes" id="UP000539350"/>
    </source>
</evidence>
<proteinExistence type="inferred from homology"/>
<accession>A0A7W2TTZ7</accession>
<feature type="chain" id="PRO_5031076415" evidence="4">
    <location>
        <begin position="32"/>
        <end position="347"/>
    </location>
</feature>
<feature type="binding site" evidence="3">
    <location>
        <position position="228"/>
    </location>
    <ligand>
        <name>Fe cation</name>
        <dbReference type="ChEBI" id="CHEBI:24875"/>
    </ligand>
</feature>
<dbReference type="PANTHER" id="PTHR30006:SF15">
    <property type="entry name" value="IRON-UTILIZATION PERIPLASMIC PROTEIN"/>
    <property type="match status" value="1"/>
</dbReference>
<dbReference type="InterPro" id="IPR006059">
    <property type="entry name" value="SBP"/>
</dbReference>
<dbReference type="GO" id="GO:0030288">
    <property type="term" value="C:outer membrane-bounded periplasmic space"/>
    <property type="evidence" value="ECO:0007669"/>
    <property type="project" value="TreeGrafter"/>
</dbReference>
<evidence type="ECO:0000256" key="3">
    <source>
        <dbReference type="PIRSR" id="PIRSR002825-1"/>
    </source>
</evidence>
<organism evidence="5 6">
    <name type="scientific">Sediminihaliea albiluteola</name>
    <dbReference type="NCBI Taxonomy" id="2758564"/>
    <lineage>
        <taxon>Bacteria</taxon>
        <taxon>Pseudomonadati</taxon>
        <taxon>Pseudomonadota</taxon>
        <taxon>Gammaproteobacteria</taxon>
        <taxon>Cellvibrionales</taxon>
        <taxon>Halieaceae</taxon>
        <taxon>Sediminihaliea</taxon>
    </lineage>
</organism>